<comment type="caution">
    <text evidence="5">The sequence shown here is derived from an EMBL/GenBank/DDBJ whole genome shotgun (WGS) entry which is preliminary data.</text>
</comment>
<evidence type="ECO:0000313" key="5">
    <source>
        <dbReference type="EMBL" id="KAK2626961.1"/>
    </source>
</evidence>
<keyword evidence="6" id="KW-1185">Reference proteome</keyword>
<feature type="domain" description="Alcohol dehydrogenase-like N-terminal" evidence="4">
    <location>
        <begin position="28"/>
        <end position="118"/>
    </location>
</feature>
<dbReference type="Gene3D" id="3.40.50.720">
    <property type="entry name" value="NAD(P)-binding Rossmann-like Domain"/>
    <property type="match status" value="1"/>
</dbReference>
<dbReference type="InterPro" id="IPR036291">
    <property type="entry name" value="NAD(P)-bd_dom_sf"/>
</dbReference>
<evidence type="ECO:0000259" key="3">
    <source>
        <dbReference type="Pfam" id="PF00107"/>
    </source>
</evidence>
<dbReference type="AlphaFoldDB" id="A0AAD9T062"/>
<dbReference type="EMBL" id="JAUBYV010000005">
    <property type="protein sequence ID" value="KAK2626961.1"/>
    <property type="molecule type" value="Genomic_DNA"/>
</dbReference>
<name>A0AAD9T062_9HELO</name>
<evidence type="ECO:0008006" key="7">
    <source>
        <dbReference type="Google" id="ProtNLM"/>
    </source>
</evidence>
<dbReference type="Pfam" id="PF08240">
    <property type="entry name" value="ADH_N"/>
    <property type="match status" value="1"/>
</dbReference>
<dbReference type="Gene3D" id="3.90.180.10">
    <property type="entry name" value="Medium-chain alcohol dehydrogenases, catalytic domain"/>
    <property type="match status" value="1"/>
</dbReference>
<feature type="domain" description="Alcohol dehydrogenase-like C-terminal" evidence="3">
    <location>
        <begin position="180"/>
        <end position="291"/>
    </location>
</feature>
<dbReference type="InterPro" id="IPR047122">
    <property type="entry name" value="Trans-enoyl_RdTase-like"/>
</dbReference>
<evidence type="ECO:0000313" key="6">
    <source>
        <dbReference type="Proteomes" id="UP001285354"/>
    </source>
</evidence>
<evidence type="ECO:0000256" key="2">
    <source>
        <dbReference type="ARBA" id="ARBA00023002"/>
    </source>
</evidence>
<protein>
    <recommendedName>
        <fullName evidence="7">Alcohol dehydrogenase</fullName>
    </recommendedName>
</protein>
<dbReference type="InterPro" id="IPR013154">
    <property type="entry name" value="ADH-like_N"/>
</dbReference>
<evidence type="ECO:0000259" key="4">
    <source>
        <dbReference type="Pfam" id="PF08240"/>
    </source>
</evidence>
<evidence type="ECO:0000256" key="1">
    <source>
        <dbReference type="ARBA" id="ARBA00008072"/>
    </source>
</evidence>
<dbReference type="InterPro" id="IPR011032">
    <property type="entry name" value="GroES-like_sf"/>
</dbReference>
<dbReference type="SUPFAM" id="SSF51735">
    <property type="entry name" value="NAD(P)-binding Rossmann-fold domains"/>
    <property type="match status" value="1"/>
</dbReference>
<gene>
    <name evidence="5" type="ORF">QTJ16_004136</name>
</gene>
<dbReference type="Proteomes" id="UP001285354">
    <property type="component" value="Unassembled WGS sequence"/>
</dbReference>
<sequence length="349" mass="37609">MATQTALAITEVGKPLTVISLPIPDPKKDDILIKMTVVGLTPLDQKLRDYGLFDTAKRLPFILGFDLVGIVVKSGSSSPAFPIGSHIFAQSPAPHFHNLAGGLRQYALVQSYAAALVPENITDADAAVFPVNAFTSASALFASTGEHAGFGFPFPGTLDSETFDYKSKTVVIIGGGTACGKFAVQLARIAGIGRVIVTASLSSEQELKSYGATHVLDRKAPDLEVQLRALVGDDLLYLYDTFNMGDHSFSVSLLSNSKKGTVVHLLPGEVSEAVKAQKKAGYEERQLQGSSELHPELAGLFWKVFPKWVENGEIQVLEYKTIEGLDSGKVNAALDGYRDGKFDRWHVRL</sequence>
<organism evidence="5 6">
    <name type="scientific">Diplocarpon rosae</name>
    <dbReference type="NCBI Taxonomy" id="946125"/>
    <lineage>
        <taxon>Eukaryota</taxon>
        <taxon>Fungi</taxon>
        <taxon>Dikarya</taxon>
        <taxon>Ascomycota</taxon>
        <taxon>Pezizomycotina</taxon>
        <taxon>Leotiomycetes</taxon>
        <taxon>Helotiales</taxon>
        <taxon>Drepanopezizaceae</taxon>
        <taxon>Diplocarpon</taxon>
    </lineage>
</organism>
<proteinExistence type="inferred from homology"/>
<dbReference type="InterPro" id="IPR013149">
    <property type="entry name" value="ADH-like_C"/>
</dbReference>
<keyword evidence="2" id="KW-0560">Oxidoreductase</keyword>
<reference evidence="5" key="1">
    <citation type="submission" date="2023-06" db="EMBL/GenBank/DDBJ databases">
        <title>Draft genome of Marssonina rosae.</title>
        <authorList>
            <person name="Cheng Q."/>
        </authorList>
    </citation>
    <scope>NUCLEOTIDE SEQUENCE</scope>
    <source>
        <strain evidence="5">R4</strain>
    </source>
</reference>
<dbReference type="PANTHER" id="PTHR45348:SF2">
    <property type="entry name" value="ZINC-TYPE ALCOHOL DEHYDROGENASE-LIKE PROTEIN C2E1P3.01"/>
    <property type="match status" value="1"/>
</dbReference>
<dbReference type="Pfam" id="PF00107">
    <property type="entry name" value="ADH_zinc_N"/>
    <property type="match status" value="1"/>
</dbReference>
<dbReference type="SUPFAM" id="SSF50129">
    <property type="entry name" value="GroES-like"/>
    <property type="match status" value="1"/>
</dbReference>
<comment type="similarity">
    <text evidence="1">Belongs to the zinc-containing alcohol dehydrogenase family.</text>
</comment>
<dbReference type="PANTHER" id="PTHR45348">
    <property type="entry name" value="HYPOTHETICAL OXIDOREDUCTASE (EUROFUNG)"/>
    <property type="match status" value="1"/>
</dbReference>
<accession>A0AAD9T062</accession>
<dbReference type="CDD" id="cd08249">
    <property type="entry name" value="enoyl_reductase_like"/>
    <property type="match status" value="1"/>
</dbReference>
<dbReference type="GO" id="GO:0016651">
    <property type="term" value="F:oxidoreductase activity, acting on NAD(P)H"/>
    <property type="evidence" value="ECO:0007669"/>
    <property type="project" value="InterPro"/>
</dbReference>